<evidence type="ECO:0000313" key="2">
    <source>
        <dbReference type="EMBL" id="GBE58820.1"/>
    </source>
</evidence>
<comment type="caution">
    <text evidence="2">The sequence shown here is derived from an EMBL/GenBank/DDBJ whole genome shotgun (WGS) entry which is preliminary data.</text>
</comment>
<dbReference type="GeneID" id="39872590"/>
<evidence type="ECO:0000313" key="3">
    <source>
        <dbReference type="Proteomes" id="UP000236319"/>
    </source>
</evidence>
<name>A0A2H6K752_9APIC</name>
<dbReference type="RefSeq" id="XP_028865063.1">
    <property type="nucleotide sequence ID" value="XM_029009230.1"/>
</dbReference>
<organism evidence="2 3">
    <name type="scientific">Babesia ovata</name>
    <dbReference type="NCBI Taxonomy" id="189622"/>
    <lineage>
        <taxon>Eukaryota</taxon>
        <taxon>Sar</taxon>
        <taxon>Alveolata</taxon>
        <taxon>Apicomplexa</taxon>
        <taxon>Aconoidasida</taxon>
        <taxon>Piroplasmida</taxon>
        <taxon>Babesiidae</taxon>
        <taxon>Babesia</taxon>
    </lineage>
</organism>
<accession>A0A2H6K752</accession>
<feature type="region of interest" description="Disordered" evidence="1">
    <location>
        <begin position="630"/>
        <end position="650"/>
    </location>
</feature>
<sequence>MRKGCVFNPWVRRRSCSDQVILEQKVKGPSPQRDLFPHDNALADALNGVTAAVDGCLKQVFVGLLERRKHQRRRPHLLNAEPIDANDLAAERHHVTKQFHVTLVDVDGVRVHALLDLADDDAASGFDAEHLGHLEHVVAFYTSRQHSSGAYDLLEAVSLYRELVVEPFCACFLLYDGPPDVLAAGDHDLHQAGDERMLLEELLLIRRKVHAQLPLVYDVHALLAQLELDLAQGGLFDSRLDGQRVAEIAVVEQRYLDNGRLDGVGGVDDLLDTGHTQGDVHGRHSGEVERLEGHLRTGFANGLRSQGANGFPWDADCLLVVLPAAADVLEHLAHGQSVLAFYHAHPILGGCHAAGVEVVADVGIALLDAHAIGPFPQSLDDGRIVVLEVVLNRRWQHFLEHRAQELHPGDDLVGEQRQVSLALSQGFVHGEECPQIVHDLLRPGPVDEAGSCARILAPADKGFNLLLQLDGVDETLPAGHGMEEKLLRSQPRKEGVCHETPALGVHTADVEVGKRTADETVFDTLSRHVLLSDQCHHLCDVDERSFRARVEHDERLVVGPQVGVAGFSGLVSELVEHPLDLELQSLLPGTAGQRLQGVEALDGLRNLRVPILEQLLLLSQQLLAGSDVIEPDGHAETGEPPAGQLGHPKHAVCRDVPIVPRKQLIEQPALGRA</sequence>
<dbReference type="AlphaFoldDB" id="A0A2H6K752"/>
<dbReference type="Proteomes" id="UP000236319">
    <property type="component" value="Unassembled WGS sequence"/>
</dbReference>
<dbReference type="EMBL" id="BDSA01000001">
    <property type="protein sequence ID" value="GBE58820.1"/>
    <property type="molecule type" value="Genomic_DNA"/>
</dbReference>
<gene>
    <name evidence="2" type="ORF">BOVATA_003130</name>
</gene>
<keyword evidence="2" id="KW-0675">Receptor</keyword>
<keyword evidence="3" id="KW-1185">Reference proteome</keyword>
<dbReference type="OrthoDB" id="10622529at2759"/>
<proteinExistence type="predicted"/>
<reference evidence="2 3" key="1">
    <citation type="journal article" date="2017" name="BMC Genomics">
        <title>Whole-genome assembly of Babesia ovata and comparative genomics between closely related pathogens.</title>
        <authorList>
            <person name="Yamagishi J."/>
            <person name="Asada M."/>
            <person name="Hakimi H."/>
            <person name="Tanaka T.Q."/>
            <person name="Sugimoto C."/>
            <person name="Kawazu S."/>
        </authorList>
    </citation>
    <scope>NUCLEOTIDE SEQUENCE [LARGE SCALE GENOMIC DNA]</scope>
    <source>
        <strain evidence="2 3">Miyake</strain>
    </source>
</reference>
<evidence type="ECO:0000256" key="1">
    <source>
        <dbReference type="SAM" id="MobiDB-lite"/>
    </source>
</evidence>
<protein>
    <submittedName>
        <fullName evidence="2">Secretin receptor, putative</fullName>
    </submittedName>
</protein>
<dbReference type="VEuPathDB" id="PiroplasmaDB:BOVATA_003130"/>